<evidence type="ECO:0000256" key="8">
    <source>
        <dbReference type="SAM" id="Phobius"/>
    </source>
</evidence>
<feature type="transmembrane region" description="Helical" evidence="8">
    <location>
        <begin position="211"/>
        <end position="229"/>
    </location>
</feature>
<keyword evidence="11" id="KW-1185">Reference proteome</keyword>
<dbReference type="Proteomes" id="UP000694388">
    <property type="component" value="Unplaced"/>
</dbReference>
<dbReference type="InterPro" id="IPR011701">
    <property type="entry name" value="MFS"/>
</dbReference>
<reference evidence="10" key="1">
    <citation type="submission" date="2025-05" db="UniProtKB">
        <authorList>
            <consortium name="Ensembl"/>
        </authorList>
    </citation>
    <scope>IDENTIFICATION</scope>
</reference>
<protein>
    <recommendedName>
        <fullName evidence="9">Major facilitator superfamily (MFS) profile domain-containing protein</fullName>
    </recommendedName>
</protein>
<evidence type="ECO:0000256" key="7">
    <source>
        <dbReference type="ARBA" id="ARBA00023136"/>
    </source>
</evidence>
<evidence type="ECO:0000256" key="4">
    <source>
        <dbReference type="ARBA" id="ARBA00022692"/>
    </source>
</evidence>
<dbReference type="PRINTS" id="PR01035">
    <property type="entry name" value="TCRTETA"/>
</dbReference>
<feature type="domain" description="Major facilitator superfamily (MFS) profile" evidence="9">
    <location>
        <begin position="7"/>
        <end position="250"/>
    </location>
</feature>
<dbReference type="GeneTree" id="ENSGT00940000156674"/>
<keyword evidence="5" id="KW-0532">Neurotransmitter transport</keyword>
<evidence type="ECO:0000256" key="1">
    <source>
        <dbReference type="ARBA" id="ARBA00004141"/>
    </source>
</evidence>
<keyword evidence="4 8" id="KW-0812">Transmembrane</keyword>
<dbReference type="Gene3D" id="1.20.1250.20">
    <property type="entry name" value="MFS general substrate transporter like domains"/>
    <property type="match status" value="1"/>
</dbReference>
<dbReference type="InterPro" id="IPR050930">
    <property type="entry name" value="MFS_Vesicular_Transporter"/>
</dbReference>
<dbReference type="SUPFAM" id="SSF103473">
    <property type="entry name" value="MFS general substrate transporter"/>
    <property type="match status" value="1"/>
</dbReference>
<evidence type="ECO:0000256" key="5">
    <source>
        <dbReference type="ARBA" id="ARBA00022775"/>
    </source>
</evidence>
<evidence type="ECO:0000256" key="3">
    <source>
        <dbReference type="ARBA" id="ARBA00022448"/>
    </source>
</evidence>
<feature type="transmembrane region" description="Helical" evidence="8">
    <location>
        <begin position="76"/>
        <end position="97"/>
    </location>
</feature>
<sequence>MRMRCAQVLVFTTISLVAVFGSALPTALYPFFPQEAALKGTSRGVVGLIYGLHALSQLFICPVLSKMVTHVPAKVIFIAGIALTGICTILFGLGGRISSQTLFILVCIITHSLSGIGAAASDIMAVIFINTTFPNITTMLGILEVFCSVGVLLGPPLGGALYERFQYEPPFLILGSLYLILIPFSMLTLPNQGESQEVQPGGYKHFLQRKSVLVMSLQVCISSVAMTFIRPIMPPFLTHQVSQIHFNCYP</sequence>
<dbReference type="InterPro" id="IPR020846">
    <property type="entry name" value="MFS_dom"/>
</dbReference>
<dbReference type="Ensembl" id="ENSEBUT00000011163.1">
    <property type="protein sequence ID" value="ENSEBUP00000010613.1"/>
    <property type="gene ID" value="ENSEBUG00000006832.1"/>
</dbReference>
<dbReference type="Ensembl" id="ENSEBUT00000011172.1">
    <property type="protein sequence ID" value="ENSEBUP00000010621.1"/>
    <property type="gene ID" value="ENSEBUG00000006832.1"/>
</dbReference>
<name>A0A8C4Q627_EPTBU</name>
<dbReference type="GO" id="GO:0022857">
    <property type="term" value="F:transmembrane transporter activity"/>
    <property type="evidence" value="ECO:0007669"/>
    <property type="project" value="InterPro"/>
</dbReference>
<comment type="subcellular location">
    <subcellularLocation>
        <location evidence="1">Membrane</location>
        <topology evidence="1">Multi-pass membrane protein</topology>
    </subcellularLocation>
</comment>
<proteinExistence type="inferred from homology"/>
<dbReference type="GO" id="GO:0016020">
    <property type="term" value="C:membrane"/>
    <property type="evidence" value="ECO:0007669"/>
    <property type="project" value="UniProtKB-SubCell"/>
</dbReference>
<keyword evidence="7 8" id="KW-0472">Membrane</keyword>
<dbReference type="OMA" id="VESSDEX"/>
<dbReference type="Pfam" id="PF07690">
    <property type="entry name" value="MFS_1"/>
    <property type="match status" value="1"/>
</dbReference>
<accession>A0A8C4Q627</accession>
<feature type="transmembrane region" description="Helical" evidence="8">
    <location>
        <begin position="45"/>
        <end position="64"/>
    </location>
</feature>
<evidence type="ECO:0000256" key="2">
    <source>
        <dbReference type="ARBA" id="ARBA00006829"/>
    </source>
</evidence>
<feature type="transmembrane region" description="Helical" evidence="8">
    <location>
        <begin position="136"/>
        <end position="158"/>
    </location>
</feature>
<organism evidence="10 11">
    <name type="scientific">Eptatretus burgeri</name>
    <name type="common">Inshore hagfish</name>
    <dbReference type="NCBI Taxonomy" id="7764"/>
    <lineage>
        <taxon>Eukaryota</taxon>
        <taxon>Metazoa</taxon>
        <taxon>Chordata</taxon>
        <taxon>Craniata</taxon>
        <taxon>Vertebrata</taxon>
        <taxon>Cyclostomata</taxon>
        <taxon>Myxini</taxon>
        <taxon>Myxiniformes</taxon>
        <taxon>Myxinidae</taxon>
        <taxon>Eptatretinae</taxon>
        <taxon>Eptatretus</taxon>
    </lineage>
</organism>
<evidence type="ECO:0000313" key="10">
    <source>
        <dbReference type="Ensembl" id="ENSEBUP00000010621.1"/>
    </source>
</evidence>
<keyword evidence="3" id="KW-0813">Transport</keyword>
<dbReference type="InterPro" id="IPR001958">
    <property type="entry name" value="Tet-R_TetA/multi-R_MdtG-like"/>
</dbReference>
<dbReference type="PROSITE" id="PS50850">
    <property type="entry name" value="MFS"/>
    <property type="match status" value="1"/>
</dbReference>
<evidence type="ECO:0000313" key="11">
    <source>
        <dbReference type="Proteomes" id="UP000694388"/>
    </source>
</evidence>
<dbReference type="PANTHER" id="PTHR23506">
    <property type="entry name" value="GH10249P"/>
    <property type="match status" value="1"/>
</dbReference>
<feature type="transmembrane region" description="Helical" evidence="8">
    <location>
        <begin position="103"/>
        <end position="129"/>
    </location>
</feature>
<comment type="similarity">
    <text evidence="2">Belongs to the major facilitator superfamily. Vesicular transporter family.</text>
</comment>
<evidence type="ECO:0000259" key="9">
    <source>
        <dbReference type="PROSITE" id="PS50850"/>
    </source>
</evidence>
<keyword evidence="6 8" id="KW-1133">Transmembrane helix</keyword>
<dbReference type="PANTHER" id="PTHR23506:SF26">
    <property type="entry name" value="MFS-TYPE TRANSPORTER SLC18B1"/>
    <property type="match status" value="1"/>
</dbReference>
<dbReference type="AlphaFoldDB" id="A0A8C4Q627"/>
<dbReference type="InterPro" id="IPR036259">
    <property type="entry name" value="MFS_trans_sf"/>
</dbReference>
<feature type="transmembrane region" description="Helical" evidence="8">
    <location>
        <begin position="170"/>
        <end position="190"/>
    </location>
</feature>
<evidence type="ECO:0000256" key="6">
    <source>
        <dbReference type="ARBA" id="ARBA00022989"/>
    </source>
</evidence>